<protein>
    <recommendedName>
        <fullName evidence="3">DUF11 domain-containing protein</fullName>
    </recommendedName>
</protein>
<evidence type="ECO:0000313" key="2">
    <source>
        <dbReference type="Proteomes" id="UP001257627"/>
    </source>
</evidence>
<evidence type="ECO:0008006" key="3">
    <source>
        <dbReference type="Google" id="ProtNLM"/>
    </source>
</evidence>
<dbReference type="EMBL" id="JARAKF010000001">
    <property type="protein sequence ID" value="MDU8995432.1"/>
    <property type="molecule type" value="Genomic_DNA"/>
</dbReference>
<keyword evidence="2" id="KW-1185">Reference proteome</keyword>
<dbReference type="Proteomes" id="UP001257627">
    <property type="component" value="Unassembled WGS sequence"/>
</dbReference>
<reference evidence="1 2" key="1">
    <citation type="submission" date="2023-02" db="EMBL/GenBank/DDBJ databases">
        <authorList>
            <person name="Maleckis M."/>
        </authorList>
    </citation>
    <scope>NUCLEOTIDE SEQUENCE [LARGE SCALE GENOMIC DNA]</scope>
    <source>
        <strain evidence="1 2">P8-A2</strain>
    </source>
</reference>
<name>A0ABU3UNC8_9ACTN</name>
<organism evidence="1 2">
    <name type="scientific">Streptomyces mirabilis</name>
    <dbReference type="NCBI Taxonomy" id="68239"/>
    <lineage>
        <taxon>Bacteria</taxon>
        <taxon>Bacillati</taxon>
        <taxon>Actinomycetota</taxon>
        <taxon>Actinomycetes</taxon>
        <taxon>Kitasatosporales</taxon>
        <taxon>Streptomycetaceae</taxon>
        <taxon>Streptomyces</taxon>
    </lineage>
</organism>
<proteinExistence type="predicted"/>
<gene>
    <name evidence="1" type="ORF">PU648_24355</name>
</gene>
<accession>A0ABU3UNC8</accession>
<comment type="caution">
    <text evidence="1">The sequence shown here is derived from an EMBL/GenBank/DDBJ whole genome shotgun (WGS) entry which is preliminary data.</text>
</comment>
<sequence>MMEMRMRLRRRSGMRWGTGIGAWVRGMGVAGVGSALTLGGASSVGALAPEADLAYHGSVAMAAGLVDLRLTPRNHGPSAVEDATVRLRWSAPLADVQRLPGDCARSGERAVVCRTGPLEADGLGDQMRLNVRLRGEPSEVTLEIDTVWGGGAVDRNHGNDRQRVLVLDTGDSYVF</sequence>
<evidence type="ECO:0000313" key="1">
    <source>
        <dbReference type="EMBL" id="MDU8995432.1"/>
    </source>
</evidence>